<comment type="similarity">
    <text evidence="1">Belongs to the acetyltransferase family.</text>
</comment>
<proteinExistence type="inferred from homology"/>
<organism evidence="5 6">
    <name type="scientific">Prochlorothrix hollandica PCC 9006 = CALU 1027</name>
    <dbReference type="NCBI Taxonomy" id="317619"/>
    <lineage>
        <taxon>Bacteria</taxon>
        <taxon>Bacillati</taxon>
        <taxon>Cyanobacteriota</taxon>
        <taxon>Cyanophyceae</taxon>
        <taxon>Prochlorotrichales</taxon>
        <taxon>Prochlorotrichaceae</taxon>
        <taxon>Prochlorothrix</taxon>
    </lineage>
</organism>
<dbReference type="AlphaFoldDB" id="A0A0M2PZP8"/>
<dbReference type="Gene3D" id="3.40.630.30">
    <property type="match status" value="1"/>
</dbReference>
<dbReference type="Pfam" id="PF00583">
    <property type="entry name" value="Acetyltransf_1"/>
    <property type="match status" value="1"/>
</dbReference>
<dbReference type="InterPro" id="IPR051016">
    <property type="entry name" value="Diverse_Substrate_AcTransf"/>
</dbReference>
<dbReference type="InterPro" id="IPR000182">
    <property type="entry name" value="GNAT_dom"/>
</dbReference>
<evidence type="ECO:0000313" key="6">
    <source>
        <dbReference type="Proteomes" id="UP000034681"/>
    </source>
</evidence>
<dbReference type="FunFam" id="3.40.630.30:FF:000064">
    <property type="entry name" value="GNAT family acetyltransferase"/>
    <property type="match status" value="1"/>
</dbReference>
<evidence type="ECO:0000256" key="2">
    <source>
        <dbReference type="ARBA" id="ARBA00022679"/>
    </source>
</evidence>
<dbReference type="Proteomes" id="UP000034681">
    <property type="component" value="Unassembled WGS sequence"/>
</dbReference>
<dbReference type="PROSITE" id="PS51186">
    <property type="entry name" value="GNAT"/>
    <property type="match status" value="1"/>
</dbReference>
<accession>A0A0M2PZP8</accession>
<dbReference type="GO" id="GO:0008080">
    <property type="term" value="F:N-acetyltransferase activity"/>
    <property type="evidence" value="ECO:0007669"/>
    <property type="project" value="UniProtKB-ARBA"/>
</dbReference>
<dbReference type="STRING" id="317619.GCA_000332315_03476"/>
<gene>
    <name evidence="5" type="ORF">PROH_01515</name>
</gene>
<evidence type="ECO:0000256" key="1">
    <source>
        <dbReference type="ARBA" id="ARBA00008694"/>
    </source>
</evidence>
<dbReference type="CDD" id="cd04301">
    <property type="entry name" value="NAT_SF"/>
    <property type="match status" value="1"/>
</dbReference>
<dbReference type="EMBL" id="AJTX02000002">
    <property type="protein sequence ID" value="KKJ01640.1"/>
    <property type="molecule type" value="Genomic_DNA"/>
</dbReference>
<sequence length="161" mass="18182">MSDPVLRSATPADILSIAFLVRQLAIYEELEDQMTGTPEDLRNHLFGDRPYIEAILAEWEGKVVGMGLFFHSYSTFLMKPGLHLEDLFVMPEYRGRGIGKAILKHLAALAVERGCGRFEWSVLDWNTSAIEFYQSQGATVLDDWRICRVTDGALTQMARTP</sequence>
<dbReference type="PANTHER" id="PTHR10545">
    <property type="entry name" value="DIAMINE N-ACETYLTRANSFERASE"/>
    <property type="match status" value="1"/>
</dbReference>
<keyword evidence="3" id="KW-0012">Acyltransferase</keyword>
<keyword evidence="2" id="KW-0808">Transferase</keyword>
<feature type="domain" description="N-acetyltransferase" evidence="4">
    <location>
        <begin position="4"/>
        <end position="161"/>
    </location>
</feature>
<evidence type="ECO:0000259" key="4">
    <source>
        <dbReference type="PROSITE" id="PS51186"/>
    </source>
</evidence>
<evidence type="ECO:0000313" key="5">
    <source>
        <dbReference type="EMBL" id="KKJ01640.1"/>
    </source>
</evidence>
<protein>
    <submittedName>
        <fullName evidence="5">GNAT family acetyltransferase</fullName>
    </submittedName>
</protein>
<dbReference type="eggNOG" id="COG0456">
    <property type="taxonomic scope" value="Bacteria"/>
</dbReference>
<dbReference type="PANTHER" id="PTHR10545:SF29">
    <property type="entry name" value="GH14572P-RELATED"/>
    <property type="match status" value="1"/>
</dbReference>
<dbReference type="SUPFAM" id="SSF55729">
    <property type="entry name" value="Acyl-CoA N-acyltransferases (Nat)"/>
    <property type="match status" value="1"/>
</dbReference>
<dbReference type="InterPro" id="IPR016181">
    <property type="entry name" value="Acyl_CoA_acyltransferase"/>
</dbReference>
<keyword evidence="6" id="KW-1185">Reference proteome</keyword>
<evidence type="ECO:0000256" key="3">
    <source>
        <dbReference type="ARBA" id="ARBA00023315"/>
    </source>
</evidence>
<reference evidence="5" key="1">
    <citation type="submission" date="2012-04" db="EMBL/GenBank/DDBJ databases">
        <authorList>
            <person name="Borisov I.G."/>
            <person name="Ivanikova N.V."/>
            <person name="Pinevich A.V."/>
        </authorList>
    </citation>
    <scope>NUCLEOTIDE SEQUENCE</scope>
    <source>
        <strain evidence="5">CALU 1027</strain>
    </source>
</reference>
<name>A0A0M2PZP8_PROHO</name>
<comment type="caution">
    <text evidence="5">The sequence shown here is derived from an EMBL/GenBank/DDBJ whole genome shotgun (WGS) entry which is preliminary data.</text>
</comment>